<organism evidence="4 5">
    <name type="scientific">Saliphagus infecundisoli</name>
    <dbReference type="NCBI Taxonomy" id="1849069"/>
    <lineage>
        <taxon>Archaea</taxon>
        <taxon>Methanobacteriati</taxon>
        <taxon>Methanobacteriota</taxon>
        <taxon>Stenosarchaea group</taxon>
        <taxon>Halobacteria</taxon>
        <taxon>Halobacteriales</taxon>
        <taxon>Natrialbaceae</taxon>
        <taxon>Saliphagus</taxon>
    </lineage>
</organism>
<evidence type="ECO:0000313" key="5">
    <source>
        <dbReference type="Proteomes" id="UP001595925"/>
    </source>
</evidence>
<keyword evidence="2" id="KW-0378">Hydrolase</keyword>
<proteinExistence type="inferred from homology"/>
<dbReference type="GO" id="GO:0016787">
    <property type="term" value="F:hydrolase activity"/>
    <property type="evidence" value="ECO:0007669"/>
    <property type="project" value="UniProtKB-KW"/>
</dbReference>
<keyword evidence="5" id="KW-1185">Reference proteome</keyword>
<feature type="domain" description="Sulfatase N-terminal" evidence="3">
    <location>
        <begin position="5"/>
        <end position="299"/>
    </location>
</feature>
<protein>
    <submittedName>
        <fullName evidence="4">Sulfatase</fullName>
    </submittedName>
</protein>
<dbReference type="InterPro" id="IPR000917">
    <property type="entry name" value="Sulfatase_N"/>
</dbReference>
<evidence type="ECO:0000256" key="1">
    <source>
        <dbReference type="ARBA" id="ARBA00008779"/>
    </source>
</evidence>
<reference evidence="4 5" key="1">
    <citation type="journal article" date="2019" name="Int. J. Syst. Evol. Microbiol.">
        <title>The Global Catalogue of Microorganisms (GCM) 10K type strain sequencing project: providing services to taxonomists for standard genome sequencing and annotation.</title>
        <authorList>
            <consortium name="The Broad Institute Genomics Platform"/>
            <consortium name="The Broad Institute Genome Sequencing Center for Infectious Disease"/>
            <person name="Wu L."/>
            <person name="Ma J."/>
        </authorList>
    </citation>
    <scope>NUCLEOTIDE SEQUENCE [LARGE SCALE GENOMIC DNA]</scope>
    <source>
        <strain evidence="4 5">CGMCC 1.15824</strain>
    </source>
</reference>
<comment type="caution">
    <text evidence="4">The sequence shown here is derived from an EMBL/GenBank/DDBJ whole genome shotgun (WGS) entry which is preliminary data.</text>
</comment>
<dbReference type="RefSeq" id="WP_224829798.1">
    <property type="nucleotide sequence ID" value="NZ_JAIVEF010000027.1"/>
</dbReference>
<name>A0ABD5QHY7_9EURY</name>
<dbReference type="Gene3D" id="3.40.720.10">
    <property type="entry name" value="Alkaline Phosphatase, subunit A"/>
    <property type="match status" value="1"/>
</dbReference>
<dbReference type="InterPro" id="IPR017850">
    <property type="entry name" value="Alkaline_phosphatase_core_sf"/>
</dbReference>
<gene>
    <name evidence="4" type="ORF">ACFPFO_16295</name>
</gene>
<dbReference type="EMBL" id="JBHSJG010000046">
    <property type="protein sequence ID" value="MFC4989290.1"/>
    <property type="molecule type" value="Genomic_DNA"/>
</dbReference>
<evidence type="ECO:0000313" key="4">
    <source>
        <dbReference type="EMBL" id="MFC4989290.1"/>
    </source>
</evidence>
<dbReference type="AlphaFoldDB" id="A0ABD5QHY7"/>
<dbReference type="InterPro" id="IPR050738">
    <property type="entry name" value="Sulfatase"/>
</dbReference>
<dbReference type="CDD" id="cd16027">
    <property type="entry name" value="SGSH"/>
    <property type="match status" value="1"/>
</dbReference>
<evidence type="ECO:0000259" key="3">
    <source>
        <dbReference type="Pfam" id="PF00884"/>
    </source>
</evidence>
<dbReference type="PANTHER" id="PTHR42693:SF53">
    <property type="entry name" value="ENDO-4-O-SULFATASE"/>
    <property type="match status" value="1"/>
</dbReference>
<comment type="similarity">
    <text evidence="1">Belongs to the sulfatase family.</text>
</comment>
<accession>A0ABD5QHY7</accession>
<dbReference type="Pfam" id="PF00884">
    <property type="entry name" value="Sulfatase"/>
    <property type="match status" value="1"/>
</dbReference>
<sequence length="449" mass="50528">MTPSPNIILIHCHDLGQYLGCYGVDIETPNTDQLAEEGARFVNHYTAAPQCSPSRGSLFTGLYPHRHGLLGLAHTDWELDIKQTVPYRLSKHGYETHLFGLQHISETPDDLGYDEIHTAGSLSPDVSPEIHSINRAKDVADTVASYLNAGIESPFFASVGFFEAHRIEMEEDEEEGDVLYGFGGRYEGDDPDSIEIPSFLPDESGIREDLAAMRGMVYAIDDAVGKILDAIKSAGLDDETLVLFTTEHGIAFPRAKGTCYDPGIEGCLLMWYPPLIDAGMASEHLVSNVDILPTLVDLVADEVPHEVDGHSLLPIFDGDLRYYPRDEIFAEITWHDMYNPVRAIRTNRFKYIRKFWHLPRVFLPNDVYASLAGREVRGHYGRPSRVYEELYDLKSDPDEQENVADDEAYAQIRTELMSKLSTWMHETDDPLLNGPVIPQDYDRMFDGIM</sequence>
<evidence type="ECO:0000256" key="2">
    <source>
        <dbReference type="ARBA" id="ARBA00022801"/>
    </source>
</evidence>
<dbReference type="SUPFAM" id="SSF53649">
    <property type="entry name" value="Alkaline phosphatase-like"/>
    <property type="match status" value="1"/>
</dbReference>
<dbReference type="PANTHER" id="PTHR42693">
    <property type="entry name" value="ARYLSULFATASE FAMILY MEMBER"/>
    <property type="match status" value="1"/>
</dbReference>
<dbReference type="Proteomes" id="UP001595925">
    <property type="component" value="Unassembled WGS sequence"/>
</dbReference>